<accession>A0ABW0PZF5</accession>
<gene>
    <name evidence="1" type="ORF">ACFPP9_18000</name>
</gene>
<sequence length="101" mass="11050">MVVFTRDGEVFADSRDVAAISSGAVLRDIGALTSTTSSRALNLEETWPSVPQLDTTTAPVALPARYARQVVFSRHGEVFTKCRDVAEYFGKLMRTYSTTST</sequence>
<dbReference type="EMBL" id="JBHSML010000012">
    <property type="protein sequence ID" value="MFC5517676.1"/>
    <property type="molecule type" value="Genomic_DNA"/>
</dbReference>
<evidence type="ECO:0000313" key="1">
    <source>
        <dbReference type="EMBL" id="MFC5517676.1"/>
    </source>
</evidence>
<comment type="caution">
    <text evidence="1">The sequence shown here is derived from an EMBL/GenBank/DDBJ whole genome shotgun (WGS) entry which is preliminary data.</text>
</comment>
<protein>
    <submittedName>
        <fullName evidence="1">Uncharacterized protein</fullName>
    </submittedName>
</protein>
<keyword evidence="2" id="KW-1185">Reference proteome</keyword>
<name>A0ABW0PZF5_9HYPH</name>
<dbReference type="RefSeq" id="WP_266345075.1">
    <property type="nucleotide sequence ID" value="NZ_JAPKNH010000007.1"/>
</dbReference>
<reference evidence="2" key="1">
    <citation type="journal article" date="2019" name="Int. J. Syst. Evol. Microbiol.">
        <title>The Global Catalogue of Microorganisms (GCM) 10K type strain sequencing project: providing services to taxonomists for standard genome sequencing and annotation.</title>
        <authorList>
            <consortium name="The Broad Institute Genomics Platform"/>
            <consortium name="The Broad Institute Genome Sequencing Center for Infectious Disease"/>
            <person name="Wu L."/>
            <person name="Ma J."/>
        </authorList>
    </citation>
    <scope>NUCLEOTIDE SEQUENCE [LARGE SCALE GENOMIC DNA]</scope>
    <source>
        <strain evidence="2">KACC 12633</strain>
    </source>
</reference>
<evidence type="ECO:0000313" key="2">
    <source>
        <dbReference type="Proteomes" id="UP001596150"/>
    </source>
</evidence>
<proteinExistence type="predicted"/>
<dbReference type="Proteomes" id="UP001596150">
    <property type="component" value="Unassembled WGS sequence"/>
</dbReference>
<organism evidence="1 2">
    <name type="scientific">Kaistia terrae</name>
    <dbReference type="NCBI Taxonomy" id="537017"/>
    <lineage>
        <taxon>Bacteria</taxon>
        <taxon>Pseudomonadati</taxon>
        <taxon>Pseudomonadota</taxon>
        <taxon>Alphaproteobacteria</taxon>
        <taxon>Hyphomicrobiales</taxon>
        <taxon>Kaistiaceae</taxon>
        <taxon>Kaistia</taxon>
    </lineage>
</organism>